<evidence type="ECO:0000313" key="2">
    <source>
        <dbReference type="Proteomes" id="UP000824533"/>
    </source>
</evidence>
<sequence>MEKRKLEIENLSCYTRTIENEVTLILQNLQWDPKQFIKGTSMTVCKYDKNHKIPPDSKKTHEEECYLKCEDYTKEDLLFPEPLDCNSSSLVKLSADKISEITNNAAKVDTLFKKGPGSGGTVPLSLERLQCAYSVDERRAIYDAVVKAAPSCHDLTDLALLSADGEKGNRTKSRTEILAELRDMKRRRTKYRVAAKTKNYSDVLRDVIKTQMEVYTESQIEETPSKYQGNNWSNDSGKNKKNSLDDGSRNLLNNKNLNSKSDRSNTGYEQKYYKSSFEEKKKVVADINVKHKRDYKKDDKIRHGDERKYQKEQKYRDKGSSSGYPDSRFSTEKYYEEKVPSSYRDEQSRRDIEEKRYKDGKSSTSKKNVDNDKRKYSDRYYRDEKRLRDDGTPRNKIKRHDEIKKESNDDYKHRSIKMESNKGKGRYTEEEYTRDNKEVSYKRYYALDSAYNDYDDRVQRKKYS</sequence>
<keyword evidence="2" id="KW-1185">Reference proteome</keyword>
<organism evidence="1 2">
    <name type="scientific">Dendrolimus kikuchii</name>
    <dbReference type="NCBI Taxonomy" id="765133"/>
    <lineage>
        <taxon>Eukaryota</taxon>
        <taxon>Metazoa</taxon>
        <taxon>Ecdysozoa</taxon>
        <taxon>Arthropoda</taxon>
        <taxon>Hexapoda</taxon>
        <taxon>Insecta</taxon>
        <taxon>Pterygota</taxon>
        <taxon>Neoptera</taxon>
        <taxon>Endopterygota</taxon>
        <taxon>Lepidoptera</taxon>
        <taxon>Glossata</taxon>
        <taxon>Ditrysia</taxon>
        <taxon>Bombycoidea</taxon>
        <taxon>Lasiocampidae</taxon>
        <taxon>Dendrolimus</taxon>
    </lineage>
</organism>
<gene>
    <name evidence="1" type="ORF">K1T71_003626</name>
</gene>
<accession>A0ACC1D9I0</accession>
<dbReference type="Proteomes" id="UP000824533">
    <property type="component" value="Linkage Group LG06"/>
</dbReference>
<dbReference type="EMBL" id="CM034392">
    <property type="protein sequence ID" value="KAJ0180222.1"/>
    <property type="molecule type" value="Genomic_DNA"/>
</dbReference>
<evidence type="ECO:0000313" key="1">
    <source>
        <dbReference type="EMBL" id="KAJ0180222.1"/>
    </source>
</evidence>
<name>A0ACC1D9I0_9NEOP</name>
<comment type="caution">
    <text evidence="1">The sequence shown here is derived from an EMBL/GenBank/DDBJ whole genome shotgun (WGS) entry which is preliminary data.</text>
</comment>
<reference evidence="1 2" key="1">
    <citation type="journal article" date="2021" name="Front. Genet.">
        <title>Chromosome-Level Genome Assembly Reveals Significant Gene Expansion in the Toll and IMD Signaling Pathways of Dendrolimus kikuchii.</title>
        <authorList>
            <person name="Zhou J."/>
            <person name="Wu P."/>
            <person name="Xiong Z."/>
            <person name="Liu N."/>
            <person name="Zhao N."/>
            <person name="Ji M."/>
            <person name="Qiu Y."/>
            <person name="Yang B."/>
        </authorList>
    </citation>
    <scope>NUCLEOTIDE SEQUENCE [LARGE SCALE GENOMIC DNA]</scope>
    <source>
        <strain evidence="1">Ann1</strain>
    </source>
</reference>
<proteinExistence type="predicted"/>
<protein>
    <submittedName>
        <fullName evidence="1">Uncharacterized protein</fullName>
    </submittedName>
</protein>